<dbReference type="PROSITE" id="PS50928">
    <property type="entry name" value="ABC_TM1"/>
    <property type="match status" value="1"/>
</dbReference>
<feature type="transmembrane region" description="Helical" evidence="10">
    <location>
        <begin position="118"/>
        <end position="138"/>
    </location>
</feature>
<dbReference type="NCBIfam" id="TIGR00974">
    <property type="entry name" value="3a0107s02c"/>
    <property type="match status" value="1"/>
</dbReference>
<evidence type="ECO:0000256" key="4">
    <source>
        <dbReference type="ARBA" id="ARBA00022448"/>
    </source>
</evidence>
<evidence type="ECO:0000256" key="8">
    <source>
        <dbReference type="ARBA" id="ARBA00022989"/>
    </source>
</evidence>
<keyword evidence="14" id="KW-1185">Reference proteome</keyword>
<evidence type="ECO:0000259" key="12">
    <source>
        <dbReference type="PROSITE" id="PS50928"/>
    </source>
</evidence>
<protein>
    <recommendedName>
        <fullName evidence="10">Phosphate transport system permease protein PstA</fullName>
    </recommendedName>
</protein>
<keyword evidence="7 10" id="KW-0812">Transmembrane</keyword>
<dbReference type="SUPFAM" id="SSF161098">
    <property type="entry name" value="MetI-like"/>
    <property type="match status" value="1"/>
</dbReference>
<evidence type="ECO:0000256" key="3">
    <source>
        <dbReference type="ARBA" id="ARBA00007069"/>
    </source>
</evidence>
<evidence type="ECO:0000256" key="6">
    <source>
        <dbReference type="ARBA" id="ARBA00022592"/>
    </source>
</evidence>
<feature type="compositionally biased region" description="Low complexity" evidence="11">
    <location>
        <begin position="68"/>
        <end position="105"/>
    </location>
</feature>
<keyword evidence="6" id="KW-0592">Phosphate transport</keyword>
<evidence type="ECO:0000256" key="9">
    <source>
        <dbReference type="ARBA" id="ARBA00023136"/>
    </source>
</evidence>
<dbReference type="Proteomes" id="UP000749040">
    <property type="component" value="Unassembled WGS sequence"/>
</dbReference>
<feature type="transmembrane region" description="Helical" evidence="10">
    <location>
        <begin position="237"/>
        <end position="263"/>
    </location>
</feature>
<evidence type="ECO:0000313" key="13">
    <source>
        <dbReference type="EMBL" id="MBM9504613.1"/>
    </source>
</evidence>
<dbReference type="InterPro" id="IPR000515">
    <property type="entry name" value="MetI-like"/>
</dbReference>
<keyword evidence="9 10" id="KW-0472">Membrane</keyword>
<evidence type="ECO:0000256" key="10">
    <source>
        <dbReference type="RuleBase" id="RU363043"/>
    </source>
</evidence>
<dbReference type="EMBL" id="JADKYB010000004">
    <property type="protein sequence ID" value="MBM9504613.1"/>
    <property type="molecule type" value="Genomic_DNA"/>
</dbReference>
<comment type="function">
    <text evidence="1">Part of the binding-protein-dependent transport system for phosphate; probably responsible for the translocation of the substrate across the membrane.</text>
</comment>
<organism evidence="13 14">
    <name type="scientific">Actinacidiphila acididurans</name>
    <dbReference type="NCBI Taxonomy" id="2784346"/>
    <lineage>
        <taxon>Bacteria</taxon>
        <taxon>Bacillati</taxon>
        <taxon>Actinomycetota</taxon>
        <taxon>Actinomycetes</taxon>
        <taxon>Kitasatosporales</taxon>
        <taxon>Streptomycetaceae</taxon>
        <taxon>Actinacidiphila</taxon>
    </lineage>
</organism>
<feature type="domain" description="ABC transmembrane type-1" evidence="12">
    <location>
        <begin position="238"/>
        <end position="441"/>
    </location>
</feature>
<evidence type="ECO:0000256" key="11">
    <source>
        <dbReference type="SAM" id="MobiDB-lite"/>
    </source>
</evidence>
<dbReference type="InterPro" id="IPR051408">
    <property type="entry name" value="Phosphate_transprt_permease"/>
</dbReference>
<comment type="similarity">
    <text evidence="3 10">Belongs to the binding-protein-dependent transport system permease family. CysTW subfamily.</text>
</comment>
<sequence>MTTEKADADALGAPAGPDHPAPGAAVSPAAAEPAAGTSVVAALSAATTPAPPTAPTGPGPGPGPVEPGPGTVATAPPADARPRTVLPARTGGAAGATAPASATAGAERRRSTSTVRSTDAFALFGAAAASLALTWLFFARIAPFTGGLGFVVFAYFLFLGLYALLVSFDEDGPVVRDRIAAVAVHTLALLLLVALTFVVVYTLWSGRKALGHTNFFTQDMKEAGPLDPLSVGGIRHAMIGTLIEIAIALVLTVPAGLLCAVFLNEVPGRYARFVRTVVEAMTALPSIVAGLFIYATAILALGLQKSGFAASLAISVMMLPIIIRASDVVIRLVPGTLREASYALGSPRWRTVWHVVLPTARSGLTTAVILGTARGVGETSPVLLTAGYAAVTNYSPTHNPMVSLPLATFELVKSPQPAMISRGFGAAAVLLMLVLVLFVIARLIGGRGPGELTKRGTHRRVLASRRDMRRFTERDAARRGHSAAPAALRTTTAQPAQGVDGS</sequence>
<keyword evidence="8 10" id="KW-1133">Transmembrane helix</keyword>
<dbReference type="Pfam" id="PF00528">
    <property type="entry name" value="BPD_transp_1"/>
    <property type="match status" value="1"/>
</dbReference>
<dbReference type="PANTHER" id="PTHR42922">
    <property type="entry name" value="PHOSPHATE TRANSPORT SYSTEM PERMEASE PROTEIN PSTA"/>
    <property type="match status" value="1"/>
</dbReference>
<feature type="transmembrane region" description="Helical" evidence="10">
    <location>
        <begin position="308"/>
        <end position="330"/>
    </location>
</feature>
<gene>
    <name evidence="13" type="primary">pstA</name>
    <name evidence="13" type="ORF">ITX44_08690</name>
</gene>
<feature type="transmembrane region" description="Helical" evidence="10">
    <location>
        <begin position="144"/>
        <end position="167"/>
    </location>
</feature>
<dbReference type="Gene3D" id="1.10.3720.10">
    <property type="entry name" value="MetI-like"/>
    <property type="match status" value="1"/>
</dbReference>
<keyword evidence="4" id="KW-0813">Transport</keyword>
<name>A0ABS2TMQ9_9ACTN</name>
<dbReference type="InterPro" id="IPR035906">
    <property type="entry name" value="MetI-like_sf"/>
</dbReference>
<dbReference type="CDD" id="cd06261">
    <property type="entry name" value="TM_PBP2"/>
    <property type="match status" value="1"/>
</dbReference>
<dbReference type="InterPro" id="IPR005672">
    <property type="entry name" value="Phosphate_PstA"/>
</dbReference>
<feature type="transmembrane region" description="Helical" evidence="10">
    <location>
        <begin position="179"/>
        <end position="204"/>
    </location>
</feature>
<comment type="caution">
    <text evidence="13">The sequence shown here is derived from an EMBL/GenBank/DDBJ whole genome shotgun (WGS) entry which is preliminary data.</text>
</comment>
<evidence type="ECO:0000256" key="1">
    <source>
        <dbReference type="ARBA" id="ARBA00003510"/>
    </source>
</evidence>
<proteinExistence type="inferred from homology"/>
<evidence type="ECO:0000256" key="7">
    <source>
        <dbReference type="ARBA" id="ARBA00022692"/>
    </source>
</evidence>
<accession>A0ABS2TMQ9</accession>
<evidence type="ECO:0000256" key="5">
    <source>
        <dbReference type="ARBA" id="ARBA00022475"/>
    </source>
</evidence>
<keyword evidence="5 10" id="KW-1003">Cell membrane</keyword>
<reference evidence="13 14" key="1">
    <citation type="submission" date="2021-01" db="EMBL/GenBank/DDBJ databases">
        <title>Streptomyces acididurans sp. nov., isolated from a peat swamp forest soil.</title>
        <authorList>
            <person name="Chantavorakit T."/>
            <person name="Duangmal K."/>
        </authorList>
    </citation>
    <scope>NUCLEOTIDE SEQUENCE [LARGE SCALE GENOMIC DNA]</scope>
    <source>
        <strain evidence="13 14">KK5PA1</strain>
    </source>
</reference>
<feature type="compositionally biased region" description="Basic and acidic residues" evidence="11">
    <location>
        <begin position="469"/>
        <end position="478"/>
    </location>
</feature>
<comment type="subcellular location">
    <subcellularLocation>
        <location evidence="2 10">Cell membrane</location>
        <topology evidence="2 10">Multi-pass membrane protein</topology>
    </subcellularLocation>
</comment>
<feature type="region of interest" description="Disordered" evidence="11">
    <location>
        <begin position="1"/>
        <end position="111"/>
    </location>
</feature>
<dbReference type="RefSeq" id="WP_205356491.1">
    <property type="nucleotide sequence ID" value="NZ_JADKYB010000004.1"/>
</dbReference>
<feature type="compositionally biased region" description="Pro residues" evidence="11">
    <location>
        <begin position="49"/>
        <end position="67"/>
    </location>
</feature>
<feature type="transmembrane region" description="Helical" evidence="10">
    <location>
        <begin position="424"/>
        <end position="445"/>
    </location>
</feature>
<feature type="transmembrane region" description="Helical" evidence="10">
    <location>
        <begin position="283"/>
        <end position="302"/>
    </location>
</feature>
<evidence type="ECO:0000256" key="2">
    <source>
        <dbReference type="ARBA" id="ARBA00004651"/>
    </source>
</evidence>
<evidence type="ECO:0000313" key="14">
    <source>
        <dbReference type="Proteomes" id="UP000749040"/>
    </source>
</evidence>
<feature type="region of interest" description="Disordered" evidence="11">
    <location>
        <begin position="469"/>
        <end position="502"/>
    </location>
</feature>
<dbReference type="PANTHER" id="PTHR42922:SF1">
    <property type="entry name" value="PHOSPHATE TRANSPORT SYSTEM PERMEASE PROTEIN PSTA"/>
    <property type="match status" value="1"/>
</dbReference>
<feature type="compositionally biased region" description="Low complexity" evidence="11">
    <location>
        <begin position="9"/>
        <end position="48"/>
    </location>
</feature>